<keyword evidence="1" id="KW-0479">Metal-binding</keyword>
<sequence length="363" mass="39082">MRVDMIEDRIKRLRSFFKGLSLSGIVITDMKNVRYFSGFTGSDGVLVVGGARGVFLTDGRYTTQASAEVKDFPVEEYKKKVDGIADAIADLSIKEIGVESHNMTLFLYESLKEVPLVKGSASITPIRDDLSRLRAVKEEGEVEMIIGAIKISEDALNGIIPMIAPGISEADIAAELDYAMRRGGSGPTPFPTIVASGENGAVVHAQPGKRKLEKGDLLIIDFGAEFMGYASDQTVTYTVGEADEKKREVFEVVRTAQIEGIKRARPGISAVELDGAVRGHIEEKGYGKYFSHGTGHGVGLNVHEPPVLSPLGDAVLSPGMVITVEPGIYIPGWGGVRLEDMVLVTEDAPNVLTTLEKSFKVLA</sequence>
<dbReference type="GO" id="GO:0046872">
    <property type="term" value="F:metal ion binding"/>
    <property type="evidence" value="ECO:0007669"/>
    <property type="project" value="UniProtKB-KW"/>
</dbReference>
<dbReference type="InterPro" id="IPR029149">
    <property type="entry name" value="Creatin/AminoP/Spt16_N"/>
</dbReference>
<dbReference type="PANTHER" id="PTHR46112">
    <property type="entry name" value="AMINOPEPTIDASE"/>
    <property type="match status" value="1"/>
</dbReference>
<dbReference type="Pfam" id="PF01321">
    <property type="entry name" value="Creatinase_N"/>
    <property type="match status" value="1"/>
</dbReference>
<dbReference type="Proteomes" id="UP000809273">
    <property type="component" value="Unassembled WGS sequence"/>
</dbReference>
<evidence type="ECO:0000259" key="4">
    <source>
        <dbReference type="Pfam" id="PF01321"/>
    </source>
</evidence>
<keyword evidence="2" id="KW-0378">Hydrolase</keyword>
<gene>
    <name evidence="5" type="ORF">JW984_12140</name>
</gene>
<reference evidence="5" key="1">
    <citation type="journal article" date="2021" name="Environ. Microbiol.">
        <title>Genomic characterization of three novel Desulfobacterota classes expand the metabolic and phylogenetic diversity of the phylum.</title>
        <authorList>
            <person name="Murphy C.L."/>
            <person name="Biggerstaff J."/>
            <person name="Eichhorn A."/>
            <person name="Ewing E."/>
            <person name="Shahan R."/>
            <person name="Soriano D."/>
            <person name="Stewart S."/>
            <person name="VanMol K."/>
            <person name="Walker R."/>
            <person name="Walters P."/>
            <person name="Elshahed M.S."/>
            <person name="Youssef N.H."/>
        </authorList>
    </citation>
    <scope>NUCLEOTIDE SEQUENCE</scope>
    <source>
        <strain evidence="5">Zod_Metabat.24</strain>
    </source>
</reference>
<comment type="caution">
    <text evidence="5">The sequence shown here is derived from an EMBL/GenBank/DDBJ whole genome shotgun (WGS) entry which is preliminary data.</text>
</comment>
<dbReference type="EMBL" id="JAFGIX010000060">
    <property type="protein sequence ID" value="MBN1573938.1"/>
    <property type="molecule type" value="Genomic_DNA"/>
</dbReference>
<protein>
    <submittedName>
        <fullName evidence="5">Aminopeptidase P family protein</fullName>
    </submittedName>
</protein>
<dbReference type="AlphaFoldDB" id="A0A9D8KG97"/>
<dbReference type="InterPro" id="IPR000994">
    <property type="entry name" value="Pept_M24"/>
</dbReference>
<dbReference type="SUPFAM" id="SSF53092">
    <property type="entry name" value="Creatinase/prolidase N-terminal domain"/>
    <property type="match status" value="1"/>
</dbReference>
<evidence type="ECO:0000313" key="6">
    <source>
        <dbReference type="Proteomes" id="UP000809273"/>
    </source>
</evidence>
<keyword evidence="5" id="KW-0031">Aminopeptidase</keyword>
<dbReference type="PROSITE" id="PS00491">
    <property type="entry name" value="PROLINE_PEPTIDASE"/>
    <property type="match status" value="1"/>
</dbReference>
<dbReference type="GO" id="GO:0008235">
    <property type="term" value="F:metalloexopeptidase activity"/>
    <property type="evidence" value="ECO:0007669"/>
    <property type="project" value="UniProtKB-ARBA"/>
</dbReference>
<dbReference type="InterPro" id="IPR001131">
    <property type="entry name" value="Peptidase_M24B_aminopep-P_CS"/>
</dbReference>
<dbReference type="Pfam" id="PF00557">
    <property type="entry name" value="Peptidase_M24"/>
    <property type="match status" value="1"/>
</dbReference>
<dbReference type="PRINTS" id="PR00599">
    <property type="entry name" value="MAPEPTIDASE"/>
</dbReference>
<dbReference type="Gene3D" id="3.40.350.10">
    <property type="entry name" value="Creatinase/prolidase N-terminal domain"/>
    <property type="match status" value="1"/>
</dbReference>
<dbReference type="InterPro" id="IPR036005">
    <property type="entry name" value="Creatinase/aminopeptidase-like"/>
</dbReference>
<organism evidence="5 6">
    <name type="scientific">Candidatus Zymogenus saltonus</name>
    <dbReference type="NCBI Taxonomy" id="2844893"/>
    <lineage>
        <taxon>Bacteria</taxon>
        <taxon>Deltaproteobacteria</taxon>
        <taxon>Candidatus Zymogenia</taxon>
        <taxon>Candidatus Zymogeniales</taxon>
        <taxon>Candidatus Zymogenaceae</taxon>
        <taxon>Candidatus Zymogenus</taxon>
    </lineage>
</organism>
<evidence type="ECO:0000313" key="5">
    <source>
        <dbReference type="EMBL" id="MBN1573938.1"/>
    </source>
</evidence>
<evidence type="ECO:0000256" key="1">
    <source>
        <dbReference type="ARBA" id="ARBA00022723"/>
    </source>
</evidence>
<name>A0A9D8KG97_9DELT</name>
<dbReference type="InterPro" id="IPR001714">
    <property type="entry name" value="Pept_M24_MAP"/>
</dbReference>
<dbReference type="GO" id="GO:0004177">
    <property type="term" value="F:aminopeptidase activity"/>
    <property type="evidence" value="ECO:0007669"/>
    <property type="project" value="UniProtKB-KW"/>
</dbReference>
<evidence type="ECO:0000259" key="3">
    <source>
        <dbReference type="Pfam" id="PF00557"/>
    </source>
</evidence>
<dbReference type="SUPFAM" id="SSF55920">
    <property type="entry name" value="Creatinase/aminopeptidase"/>
    <property type="match status" value="1"/>
</dbReference>
<dbReference type="InterPro" id="IPR000587">
    <property type="entry name" value="Creatinase_N"/>
</dbReference>
<dbReference type="Gene3D" id="3.90.230.10">
    <property type="entry name" value="Creatinase/methionine aminopeptidase superfamily"/>
    <property type="match status" value="1"/>
</dbReference>
<reference evidence="5" key="2">
    <citation type="submission" date="2021-01" db="EMBL/GenBank/DDBJ databases">
        <authorList>
            <person name="Hahn C.R."/>
            <person name="Youssef N.H."/>
            <person name="Elshahed M."/>
        </authorList>
    </citation>
    <scope>NUCLEOTIDE SEQUENCE</scope>
    <source>
        <strain evidence="5">Zod_Metabat.24</strain>
    </source>
</reference>
<feature type="domain" description="Creatinase N-terminal" evidence="4">
    <location>
        <begin position="9"/>
        <end position="136"/>
    </location>
</feature>
<dbReference type="CDD" id="cd01092">
    <property type="entry name" value="APP-like"/>
    <property type="match status" value="1"/>
</dbReference>
<feature type="domain" description="Peptidase M24" evidence="3">
    <location>
        <begin position="147"/>
        <end position="346"/>
    </location>
</feature>
<accession>A0A9D8KG97</accession>
<evidence type="ECO:0000256" key="2">
    <source>
        <dbReference type="ARBA" id="ARBA00022801"/>
    </source>
</evidence>
<proteinExistence type="predicted"/>
<dbReference type="InterPro" id="IPR050659">
    <property type="entry name" value="Peptidase_M24B"/>
</dbReference>
<keyword evidence="5" id="KW-0645">Protease</keyword>
<dbReference type="PANTHER" id="PTHR46112:SF3">
    <property type="entry name" value="AMINOPEPTIDASE YPDF"/>
    <property type="match status" value="1"/>
</dbReference>